<protein>
    <submittedName>
        <fullName evidence="2">DUF6471 domain-containing protein</fullName>
    </submittedName>
</protein>
<evidence type="ECO:0000259" key="1">
    <source>
        <dbReference type="Pfam" id="PF20075"/>
    </source>
</evidence>
<keyword evidence="3" id="KW-1185">Reference proteome</keyword>
<name>A0ABT9EIZ7_9SPHN</name>
<dbReference type="RefSeq" id="WP_305172317.1">
    <property type="nucleotide sequence ID" value="NZ_JAUUDS010000001.1"/>
</dbReference>
<organism evidence="2 3">
    <name type="scientific">Sphingomonas aurea</name>
    <dbReference type="NCBI Taxonomy" id="3063994"/>
    <lineage>
        <taxon>Bacteria</taxon>
        <taxon>Pseudomonadati</taxon>
        <taxon>Pseudomonadota</taxon>
        <taxon>Alphaproteobacteria</taxon>
        <taxon>Sphingomonadales</taxon>
        <taxon>Sphingomonadaceae</taxon>
        <taxon>Sphingomonas</taxon>
    </lineage>
</organism>
<feature type="domain" description="DUF6471" evidence="1">
    <location>
        <begin position="18"/>
        <end position="82"/>
    </location>
</feature>
<evidence type="ECO:0000313" key="2">
    <source>
        <dbReference type="EMBL" id="MDP1026773.1"/>
    </source>
</evidence>
<reference evidence="2 3" key="1">
    <citation type="submission" date="2023-07" db="EMBL/GenBank/DDBJ databases">
        <authorList>
            <person name="Kim M.K."/>
        </authorList>
    </citation>
    <scope>NUCLEOTIDE SEQUENCE [LARGE SCALE GENOMIC DNA]</scope>
    <source>
        <strain evidence="2 3">KR1UV-12</strain>
    </source>
</reference>
<dbReference type="InterPro" id="IPR045526">
    <property type="entry name" value="DUF6471"/>
</dbReference>
<dbReference type="Proteomes" id="UP001230685">
    <property type="component" value="Unassembled WGS sequence"/>
</dbReference>
<evidence type="ECO:0000313" key="3">
    <source>
        <dbReference type="Proteomes" id="UP001230685"/>
    </source>
</evidence>
<accession>A0ABT9EIZ7</accession>
<sequence length="111" mass="12118">MDEGDSHPAIGPAGDKVWEDMVKNMLRGQMMHHGVSYATLAERLAAFGITDNELNLRNKVSRGRFTAVFFMQCMKALNVEWLNVPVSVEDAAQKGGAQALARSPSKPTGSR</sequence>
<dbReference type="Pfam" id="PF20075">
    <property type="entry name" value="DUF6471"/>
    <property type="match status" value="1"/>
</dbReference>
<gene>
    <name evidence="2" type="ORF">Q5H91_06090</name>
</gene>
<proteinExistence type="predicted"/>
<dbReference type="EMBL" id="JAUUDS010000001">
    <property type="protein sequence ID" value="MDP1026773.1"/>
    <property type="molecule type" value="Genomic_DNA"/>
</dbReference>
<comment type="caution">
    <text evidence="2">The sequence shown here is derived from an EMBL/GenBank/DDBJ whole genome shotgun (WGS) entry which is preliminary data.</text>
</comment>